<keyword evidence="3" id="KW-0238">DNA-binding</keyword>
<evidence type="ECO:0000256" key="1">
    <source>
        <dbReference type="ARBA" id="ARBA00009437"/>
    </source>
</evidence>
<gene>
    <name evidence="6" type="ORF">Q5741_11485</name>
</gene>
<evidence type="ECO:0000256" key="4">
    <source>
        <dbReference type="ARBA" id="ARBA00023163"/>
    </source>
</evidence>
<dbReference type="InterPro" id="IPR036388">
    <property type="entry name" value="WH-like_DNA-bd_sf"/>
</dbReference>
<accession>A0ABT9CCP2</accession>
<evidence type="ECO:0000259" key="5">
    <source>
        <dbReference type="PROSITE" id="PS50931"/>
    </source>
</evidence>
<evidence type="ECO:0000256" key="3">
    <source>
        <dbReference type="ARBA" id="ARBA00023125"/>
    </source>
</evidence>
<evidence type="ECO:0000313" key="7">
    <source>
        <dbReference type="Proteomes" id="UP001240171"/>
    </source>
</evidence>
<protein>
    <submittedName>
        <fullName evidence="6">LysR family transcriptional regulator</fullName>
    </submittedName>
</protein>
<reference evidence="6 7" key="1">
    <citation type="submission" date="2023-07" db="EMBL/GenBank/DDBJ databases">
        <title>Paenibacillus sp. JX-17 nov. isolated from soil.</title>
        <authorList>
            <person name="Wan Y."/>
            <person name="Liu B."/>
        </authorList>
    </citation>
    <scope>NUCLEOTIDE SEQUENCE [LARGE SCALE GENOMIC DNA]</scope>
    <source>
        <strain evidence="6 7">JX-17</strain>
    </source>
</reference>
<dbReference type="PROSITE" id="PS50931">
    <property type="entry name" value="HTH_LYSR"/>
    <property type="match status" value="1"/>
</dbReference>
<dbReference type="Pfam" id="PF00126">
    <property type="entry name" value="HTH_1"/>
    <property type="match status" value="1"/>
</dbReference>
<evidence type="ECO:0000313" key="6">
    <source>
        <dbReference type="EMBL" id="MDO7907038.1"/>
    </source>
</evidence>
<dbReference type="SUPFAM" id="SSF53850">
    <property type="entry name" value="Periplasmic binding protein-like II"/>
    <property type="match status" value="1"/>
</dbReference>
<comment type="similarity">
    <text evidence="1">Belongs to the LysR transcriptional regulatory family.</text>
</comment>
<dbReference type="InterPro" id="IPR000847">
    <property type="entry name" value="LysR_HTH_N"/>
</dbReference>
<dbReference type="Gene3D" id="3.40.190.290">
    <property type="match status" value="1"/>
</dbReference>
<keyword evidence="7" id="KW-1185">Reference proteome</keyword>
<dbReference type="Gene3D" id="1.10.10.10">
    <property type="entry name" value="Winged helix-like DNA-binding domain superfamily/Winged helix DNA-binding domain"/>
    <property type="match status" value="1"/>
</dbReference>
<dbReference type="CDD" id="cd05466">
    <property type="entry name" value="PBP2_LTTR_substrate"/>
    <property type="match status" value="1"/>
</dbReference>
<keyword evidence="2" id="KW-0805">Transcription regulation</keyword>
<dbReference type="InterPro" id="IPR005119">
    <property type="entry name" value="LysR_subst-bd"/>
</dbReference>
<evidence type="ECO:0000256" key="2">
    <source>
        <dbReference type="ARBA" id="ARBA00023015"/>
    </source>
</evidence>
<dbReference type="InterPro" id="IPR036390">
    <property type="entry name" value="WH_DNA-bd_sf"/>
</dbReference>
<name>A0ABT9CCP2_9BACL</name>
<comment type="caution">
    <text evidence="6">The sequence shown here is derived from an EMBL/GenBank/DDBJ whole genome shotgun (WGS) entry which is preliminary data.</text>
</comment>
<organism evidence="6 7">
    <name type="scientific">Paenibacillus lacisoli</name>
    <dbReference type="NCBI Taxonomy" id="3064525"/>
    <lineage>
        <taxon>Bacteria</taxon>
        <taxon>Bacillati</taxon>
        <taxon>Bacillota</taxon>
        <taxon>Bacilli</taxon>
        <taxon>Bacillales</taxon>
        <taxon>Paenibacillaceae</taxon>
        <taxon>Paenibacillus</taxon>
    </lineage>
</organism>
<dbReference type="SUPFAM" id="SSF46785">
    <property type="entry name" value="Winged helix' DNA-binding domain"/>
    <property type="match status" value="1"/>
</dbReference>
<dbReference type="RefSeq" id="WP_305024237.1">
    <property type="nucleotide sequence ID" value="NZ_JAUQTB010000005.1"/>
</dbReference>
<dbReference type="PANTHER" id="PTHR30126:SF40">
    <property type="entry name" value="HTH-TYPE TRANSCRIPTIONAL REGULATOR GLTR"/>
    <property type="match status" value="1"/>
</dbReference>
<sequence length="302" mass="34516">MFEDMNAFAIVVEQSSLNRASKLLNLSQPALSRKIAKLESELGVTLFDRRGKRLELTSVGQITYTFALEQRRRQSQFLQTLSQFKSELPRSLTLGASLTTLQTTLPSLMNEFMERHPQTEMKLLTGKTLEIVSSVRDKKVDVGLIGSYIDEPGLVCIPLFDDHLELVIPQSHPFVSRSRQARLEELQGQPMIMFSKGTLYRRMTDDLFQRFGVMPDIRTEIDSFEAIVRLLPIFKASALLPKSYLRGQLLRDNELVSFHIPELEQTRRTTCLIYDDTVEHSPTALYWITETQQSFAAIHSTS</sequence>
<dbReference type="Pfam" id="PF03466">
    <property type="entry name" value="LysR_substrate"/>
    <property type="match status" value="1"/>
</dbReference>
<dbReference type="PRINTS" id="PR00039">
    <property type="entry name" value="HTHLYSR"/>
</dbReference>
<dbReference type="PANTHER" id="PTHR30126">
    <property type="entry name" value="HTH-TYPE TRANSCRIPTIONAL REGULATOR"/>
    <property type="match status" value="1"/>
</dbReference>
<proteinExistence type="inferred from homology"/>
<feature type="domain" description="HTH lysR-type" evidence="5">
    <location>
        <begin position="1"/>
        <end position="57"/>
    </location>
</feature>
<keyword evidence="4" id="KW-0804">Transcription</keyword>
<dbReference type="EMBL" id="JAUQTB010000005">
    <property type="protein sequence ID" value="MDO7907038.1"/>
    <property type="molecule type" value="Genomic_DNA"/>
</dbReference>
<dbReference type="Proteomes" id="UP001240171">
    <property type="component" value="Unassembled WGS sequence"/>
</dbReference>